<reference evidence="1 2" key="1">
    <citation type="submission" date="2017-08" db="EMBL/GenBank/DDBJ databases">
        <authorList>
            <person name="Chaillou S."/>
        </authorList>
    </citation>
    <scope>NUCLEOTIDE SEQUENCE [LARGE SCALE GENOMIC DNA]</scope>
    <source>
        <strain evidence="1 2">MFPA15A1205</strain>
    </source>
</reference>
<accession>A0AAX2H3Y1</accession>
<proteinExistence type="predicted"/>
<protein>
    <submittedName>
        <fullName evidence="1">Uncharacterized protein</fullName>
    </submittedName>
</protein>
<comment type="caution">
    <text evidence="1">The sequence shown here is derived from an EMBL/GenBank/DDBJ whole genome shotgun (WGS) entry which is preliminary data.</text>
</comment>
<gene>
    <name evidence="1" type="ORF">PLUA15_180194</name>
</gene>
<dbReference type="Proteomes" id="UP000219564">
    <property type="component" value="Unassembled WGS sequence"/>
</dbReference>
<dbReference type="EMBL" id="OBKZ01000010">
    <property type="protein sequence ID" value="SOB50743.1"/>
    <property type="molecule type" value="Genomic_DNA"/>
</dbReference>
<dbReference type="AlphaFoldDB" id="A0AAX2H3Y1"/>
<evidence type="ECO:0000313" key="1">
    <source>
        <dbReference type="EMBL" id="SOB50743.1"/>
    </source>
</evidence>
<name>A0AAX2H3Y1_9PSED</name>
<sequence length="40" mass="4533">MRLAGHPPEVTGGKPYKYLFQNSMRPCAGFSWPSLKPNLR</sequence>
<evidence type="ECO:0000313" key="2">
    <source>
        <dbReference type="Proteomes" id="UP000219564"/>
    </source>
</evidence>
<organism evidence="1 2">
    <name type="scientific">Pseudomonas lundensis</name>
    <dbReference type="NCBI Taxonomy" id="86185"/>
    <lineage>
        <taxon>Bacteria</taxon>
        <taxon>Pseudomonadati</taxon>
        <taxon>Pseudomonadota</taxon>
        <taxon>Gammaproteobacteria</taxon>
        <taxon>Pseudomonadales</taxon>
        <taxon>Pseudomonadaceae</taxon>
        <taxon>Pseudomonas</taxon>
    </lineage>
</organism>